<proteinExistence type="predicted"/>
<accession>A0A183J750</accession>
<protein>
    <submittedName>
        <fullName evidence="3">Reverse transcriptase domain-containing protein</fullName>
    </submittedName>
</protein>
<dbReference type="PANTHER" id="PTHR47027">
    <property type="entry name" value="REVERSE TRANSCRIPTASE DOMAIN-CONTAINING PROTEIN"/>
    <property type="match status" value="1"/>
</dbReference>
<sequence>MGHIIFHGHESEICKTTLHERFAPECDVTGMCVNASKTKSLVLSRSSAHCSLQINGEEVEQVEKFKYLGTVFTSDGKLEEEIDRRIEVASVVLSELARFM</sequence>
<dbReference type="Proteomes" id="UP000270296">
    <property type="component" value="Unassembled WGS sequence"/>
</dbReference>
<evidence type="ECO:0000313" key="3">
    <source>
        <dbReference type="WBParaSite" id="SBAD_0001208801-mRNA-1"/>
    </source>
</evidence>
<organism evidence="3">
    <name type="scientific">Soboliphyme baturini</name>
    <dbReference type="NCBI Taxonomy" id="241478"/>
    <lineage>
        <taxon>Eukaryota</taxon>
        <taxon>Metazoa</taxon>
        <taxon>Ecdysozoa</taxon>
        <taxon>Nematoda</taxon>
        <taxon>Enoplea</taxon>
        <taxon>Dorylaimia</taxon>
        <taxon>Dioctophymatida</taxon>
        <taxon>Dioctophymatoidea</taxon>
        <taxon>Soboliphymatidae</taxon>
        <taxon>Soboliphyme</taxon>
    </lineage>
</organism>
<dbReference type="OrthoDB" id="425681at2759"/>
<gene>
    <name evidence="1" type="ORF">SBAD_LOCUS11698</name>
</gene>
<name>A0A183J750_9BILA</name>
<dbReference type="EMBL" id="UZAM01016199">
    <property type="protein sequence ID" value="VDP42206.1"/>
    <property type="molecule type" value="Genomic_DNA"/>
</dbReference>
<evidence type="ECO:0000313" key="2">
    <source>
        <dbReference type="Proteomes" id="UP000270296"/>
    </source>
</evidence>
<reference evidence="1 2" key="2">
    <citation type="submission" date="2018-11" db="EMBL/GenBank/DDBJ databases">
        <authorList>
            <consortium name="Pathogen Informatics"/>
        </authorList>
    </citation>
    <scope>NUCLEOTIDE SEQUENCE [LARGE SCALE GENOMIC DNA]</scope>
</reference>
<reference evidence="3" key="1">
    <citation type="submission" date="2016-06" db="UniProtKB">
        <authorList>
            <consortium name="WormBaseParasite"/>
        </authorList>
    </citation>
    <scope>IDENTIFICATION</scope>
</reference>
<keyword evidence="2" id="KW-1185">Reference proteome</keyword>
<dbReference type="AlphaFoldDB" id="A0A183J750"/>
<dbReference type="PANTHER" id="PTHR47027:SF30">
    <property type="entry name" value="THAP-TYPE DOMAIN-CONTAINING PROTEIN"/>
    <property type="match status" value="1"/>
</dbReference>
<dbReference type="WBParaSite" id="SBAD_0001208801-mRNA-1">
    <property type="protein sequence ID" value="SBAD_0001208801-mRNA-1"/>
    <property type="gene ID" value="SBAD_0001208801"/>
</dbReference>
<evidence type="ECO:0000313" key="1">
    <source>
        <dbReference type="EMBL" id="VDP42206.1"/>
    </source>
</evidence>